<sequence>MAAAAEETMKLANKIEALDPDFMIPARLDRLPFSAFHVLTLAVVGLAHLFDAFDSLTIAFVLPALIGAWHIHAMQIGLLLAVGYCGQLIGAVGMSGLAERFGRRPALMAALFIVSLLSLGCAAAPSYPVLLVLRFVQGVGLGGEVPIAASFLNELCPTRLRGRIVFILQALFAGGALATAFIATQIIPHYGWRVMFVIGGLPLVLAVLLPWLVPESPRWLATVGRASEANALVTRIEAQIVASGRTLPIVEVSLVPPIKTQAAGLRDLLGKGYRSRSLSVWLIAFCLSVTGYGLLAWMPTLYVSVYKLPLKLSLAYALVPNAAGIAGALFGAWAVERIGRKPCFLMGFLGGAAPLLILVGMRLPAHDVMLLSAVSMFFLTLLLSGIYVYAPEIYPTRMRALGTGVATAWMRIASIVGPLIVGLLLSHVGLPSVFGFFAGASLVGAATVAAFFVETRGRRLEELAA</sequence>
<protein>
    <submittedName>
        <fullName evidence="7">MFS transporter</fullName>
    </submittedName>
</protein>
<dbReference type="PROSITE" id="PS50850">
    <property type="entry name" value="MFS"/>
    <property type="match status" value="1"/>
</dbReference>
<feature type="domain" description="Major facilitator superfamily (MFS) profile" evidence="6">
    <location>
        <begin position="40"/>
        <end position="456"/>
    </location>
</feature>
<evidence type="ECO:0000313" key="7">
    <source>
        <dbReference type="EMBL" id="QKE90238.1"/>
    </source>
</evidence>
<feature type="transmembrane region" description="Helical" evidence="5">
    <location>
        <begin position="131"/>
        <end position="152"/>
    </location>
</feature>
<feature type="transmembrane region" description="Helical" evidence="5">
    <location>
        <begin position="106"/>
        <end position="125"/>
    </location>
</feature>
<dbReference type="PROSITE" id="PS00216">
    <property type="entry name" value="SUGAR_TRANSPORT_1"/>
    <property type="match status" value="2"/>
</dbReference>
<feature type="transmembrane region" description="Helical" evidence="5">
    <location>
        <begin position="369"/>
        <end position="389"/>
    </location>
</feature>
<comment type="subcellular location">
    <subcellularLocation>
        <location evidence="1">Membrane</location>
        <topology evidence="1">Multi-pass membrane protein</topology>
    </subcellularLocation>
</comment>
<dbReference type="InterPro" id="IPR005828">
    <property type="entry name" value="MFS_sugar_transport-like"/>
</dbReference>
<dbReference type="InterPro" id="IPR036259">
    <property type="entry name" value="MFS_trans_sf"/>
</dbReference>
<evidence type="ECO:0000256" key="4">
    <source>
        <dbReference type="ARBA" id="ARBA00023136"/>
    </source>
</evidence>
<dbReference type="PANTHER" id="PTHR23508:SF10">
    <property type="entry name" value="CARBOXYLIC ACID TRANSPORTER PROTEIN HOMOLOG"/>
    <property type="match status" value="1"/>
</dbReference>
<feature type="transmembrane region" description="Helical" evidence="5">
    <location>
        <begin position="31"/>
        <end position="50"/>
    </location>
</feature>
<evidence type="ECO:0000256" key="5">
    <source>
        <dbReference type="SAM" id="Phobius"/>
    </source>
</evidence>
<evidence type="ECO:0000259" key="6">
    <source>
        <dbReference type="PROSITE" id="PS50850"/>
    </source>
</evidence>
<dbReference type="AlphaFoldDB" id="A0A6M8HPG2"/>
<feature type="transmembrane region" description="Helical" evidence="5">
    <location>
        <begin position="342"/>
        <end position="363"/>
    </location>
</feature>
<evidence type="ECO:0000256" key="3">
    <source>
        <dbReference type="ARBA" id="ARBA00022989"/>
    </source>
</evidence>
<dbReference type="GO" id="GO:0046943">
    <property type="term" value="F:carboxylic acid transmembrane transporter activity"/>
    <property type="evidence" value="ECO:0007669"/>
    <property type="project" value="TreeGrafter"/>
</dbReference>
<dbReference type="RefSeq" id="WP_172443470.1">
    <property type="nucleotide sequence ID" value="NZ_CP053708.1"/>
</dbReference>
<dbReference type="PANTHER" id="PTHR23508">
    <property type="entry name" value="CARBOXYLIC ACID TRANSPORTER PROTEIN HOMOLOG"/>
    <property type="match status" value="1"/>
</dbReference>
<organism evidence="7 8">
    <name type="scientific">Lichenicola cladoniae</name>
    <dbReference type="NCBI Taxonomy" id="1484109"/>
    <lineage>
        <taxon>Bacteria</taxon>
        <taxon>Pseudomonadati</taxon>
        <taxon>Pseudomonadota</taxon>
        <taxon>Alphaproteobacteria</taxon>
        <taxon>Acetobacterales</taxon>
        <taxon>Acetobacteraceae</taxon>
        <taxon>Lichenicola</taxon>
    </lineage>
</organism>
<evidence type="ECO:0000256" key="2">
    <source>
        <dbReference type="ARBA" id="ARBA00022692"/>
    </source>
</evidence>
<feature type="transmembrane region" description="Helical" evidence="5">
    <location>
        <begin position="401"/>
        <end position="421"/>
    </location>
</feature>
<dbReference type="GO" id="GO:0005886">
    <property type="term" value="C:plasma membrane"/>
    <property type="evidence" value="ECO:0007669"/>
    <property type="project" value="TreeGrafter"/>
</dbReference>
<reference evidence="7 8" key="1">
    <citation type="journal article" date="2014" name="World J. Microbiol. Biotechnol.">
        <title>Biodiversity and physiological characteristics of Antarctic and Arctic lichens-associated bacteria.</title>
        <authorList>
            <person name="Lee Y.M."/>
            <person name="Kim E.H."/>
            <person name="Lee H.K."/>
            <person name="Hong S.G."/>
        </authorList>
    </citation>
    <scope>NUCLEOTIDE SEQUENCE [LARGE SCALE GENOMIC DNA]</scope>
    <source>
        <strain evidence="7 8">PAMC 26569</strain>
    </source>
</reference>
<dbReference type="CDD" id="cd17316">
    <property type="entry name" value="MFS_SV2_like"/>
    <property type="match status" value="1"/>
</dbReference>
<evidence type="ECO:0000256" key="1">
    <source>
        <dbReference type="ARBA" id="ARBA00004141"/>
    </source>
</evidence>
<dbReference type="InterPro" id="IPR005829">
    <property type="entry name" value="Sugar_transporter_CS"/>
</dbReference>
<feature type="transmembrane region" description="Helical" evidence="5">
    <location>
        <begin position="164"/>
        <end position="184"/>
    </location>
</feature>
<keyword evidence="8" id="KW-1185">Reference proteome</keyword>
<dbReference type="Gene3D" id="1.20.1250.20">
    <property type="entry name" value="MFS general substrate transporter like domains"/>
    <property type="match status" value="1"/>
</dbReference>
<dbReference type="SUPFAM" id="SSF103473">
    <property type="entry name" value="MFS general substrate transporter"/>
    <property type="match status" value="1"/>
</dbReference>
<accession>A0A6M8HPG2</accession>
<dbReference type="InterPro" id="IPR020846">
    <property type="entry name" value="MFS_dom"/>
</dbReference>
<keyword evidence="3 5" id="KW-1133">Transmembrane helix</keyword>
<evidence type="ECO:0000313" key="8">
    <source>
        <dbReference type="Proteomes" id="UP000500767"/>
    </source>
</evidence>
<dbReference type="EMBL" id="CP053708">
    <property type="protein sequence ID" value="QKE90238.1"/>
    <property type="molecule type" value="Genomic_DNA"/>
</dbReference>
<feature type="transmembrane region" description="Helical" evidence="5">
    <location>
        <begin position="314"/>
        <end position="335"/>
    </location>
</feature>
<feature type="transmembrane region" description="Helical" evidence="5">
    <location>
        <begin position="190"/>
        <end position="213"/>
    </location>
</feature>
<proteinExistence type="predicted"/>
<gene>
    <name evidence="7" type="ORF">HN018_09445</name>
</gene>
<dbReference type="KEGG" id="lck:HN018_09445"/>
<keyword evidence="4 5" id="KW-0472">Membrane</keyword>
<dbReference type="PROSITE" id="PS00217">
    <property type="entry name" value="SUGAR_TRANSPORT_2"/>
    <property type="match status" value="1"/>
</dbReference>
<dbReference type="Proteomes" id="UP000500767">
    <property type="component" value="Chromosome"/>
</dbReference>
<feature type="transmembrane region" description="Helical" evidence="5">
    <location>
        <begin position="433"/>
        <end position="453"/>
    </location>
</feature>
<feature type="transmembrane region" description="Helical" evidence="5">
    <location>
        <begin position="278"/>
        <end position="302"/>
    </location>
</feature>
<keyword evidence="2 5" id="KW-0812">Transmembrane</keyword>
<name>A0A6M8HPG2_9PROT</name>
<dbReference type="Pfam" id="PF00083">
    <property type="entry name" value="Sugar_tr"/>
    <property type="match status" value="1"/>
</dbReference>